<evidence type="ECO:0000313" key="4">
    <source>
        <dbReference type="EMBL" id="TXG67379.1"/>
    </source>
</evidence>
<evidence type="ECO:0000313" key="5">
    <source>
        <dbReference type="Proteomes" id="UP000323000"/>
    </source>
</evidence>
<dbReference type="EMBL" id="VAHF01000003">
    <property type="protein sequence ID" value="TXG67379.1"/>
    <property type="molecule type" value="Genomic_DNA"/>
</dbReference>
<feature type="domain" description="Aminotransferase-like plant mobile" evidence="2">
    <location>
        <begin position="13"/>
        <end position="308"/>
    </location>
</feature>
<name>A0A5C7GQ93_9ROSI</name>
<dbReference type="PANTHER" id="PTHR46033:SF67">
    <property type="entry name" value="AMINOTRANSFERASE-LIKE, PLANT MOBILE DOMAIN FAMILY PROTEIN"/>
    <property type="match status" value="1"/>
</dbReference>
<feature type="compositionally biased region" description="Basic and acidic residues" evidence="1">
    <location>
        <begin position="405"/>
        <end position="416"/>
    </location>
</feature>
<proteinExistence type="predicted"/>
<comment type="caution">
    <text evidence="3">The sequence shown here is derived from an EMBL/GenBank/DDBJ whole genome shotgun (WGS) entry which is preliminary data.</text>
</comment>
<feature type="compositionally biased region" description="Basic and acidic residues" evidence="1">
    <location>
        <begin position="456"/>
        <end position="466"/>
    </location>
</feature>
<reference evidence="3" key="2">
    <citation type="submission" date="2019-05" db="EMBL/GenBank/DDBJ databases">
        <authorList>
            <person name="Zhang R."/>
        </authorList>
    </citation>
    <scope>NUCLEOTIDE SEQUENCE [LARGE SCALE GENOMIC DNA]</scope>
    <source>
        <strain evidence="3">Malutang-1-2009seedling</strain>
        <tissue evidence="3">Leaf</tissue>
    </source>
</reference>
<protein>
    <recommendedName>
        <fullName evidence="2">Aminotransferase-like plant mobile domain-containing protein</fullName>
    </recommendedName>
</protein>
<dbReference type="Proteomes" id="UP000323000">
    <property type="component" value="Chromosome 3"/>
</dbReference>
<keyword evidence="5" id="KW-1185">Reference proteome</keyword>
<dbReference type="Pfam" id="PF10536">
    <property type="entry name" value="PMD"/>
    <property type="match status" value="1"/>
</dbReference>
<feature type="region of interest" description="Disordered" evidence="1">
    <location>
        <begin position="587"/>
        <end position="612"/>
    </location>
</feature>
<dbReference type="InterPro" id="IPR019557">
    <property type="entry name" value="AminoTfrase-like_pln_mobile"/>
</dbReference>
<dbReference type="InterPro" id="IPR044824">
    <property type="entry name" value="MAIN-like"/>
</dbReference>
<dbReference type="PANTHER" id="PTHR46033">
    <property type="entry name" value="PROTEIN MAIN-LIKE 2"/>
    <property type="match status" value="1"/>
</dbReference>
<organism evidence="3 5">
    <name type="scientific">Acer yangbiense</name>
    <dbReference type="NCBI Taxonomy" id="1000413"/>
    <lineage>
        <taxon>Eukaryota</taxon>
        <taxon>Viridiplantae</taxon>
        <taxon>Streptophyta</taxon>
        <taxon>Embryophyta</taxon>
        <taxon>Tracheophyta</taxon>
        <taxon>Spermatophyta</taxon>
        <taxon>Magnoliopsida</taxon>
        <taxon>eudicotyledons</taxon>
        <taxon>Gunneridae</taxon>
        <taxon>Pentapetalae</taxon>
        <taxon>rosids</taxon>
        <taxon>malvids</taxon>
        <taxon>Sapindales</taxon>
        <taxon>Sapindaceae</taxon>
        <taxon>Hippocastanoideae</taxon>
        <taxon>Acereae</taxon>
        <taxon>Acer</taxon>
    </lineage>
</organism>
<dbReference type="OrthoDB" id="1572276at2759"/>
<feature type="compositionally biased region" description="Basic and acidic residues" evidence="1">
    <location>
        <begin position="599"/>
        <end position="612"/>
    </location>
</feature>
<sequence length="644" mass="73887">MASLHESTWKKAGIYEAILNSTYEIRRHTDLVLGLAERWCSETKSFIFAWGEATITLEDMIIFGYSVLGSSVLSPLETGELTKTEEKMELTRIEIGRTAGRRVYNNLWKKKFMDSGSEIEHEAFLVFWLSRFVFPVSKAIVKTIFPIAIQLARGTRIALAPAVLAHIYRDLSLLKEKIVALAQLDHFENEEDSSALAITLHSPLQLLVQIWAWERFLELRPKPNLIQLGESRFAQWHKTMLRVENVRTVLDSAEQRFDWRPYAKTLKYWNFPKFYAEKEMWVTVDPDCCEELESFTRCLRISELIGRGFNDSNKHISYANLYVPLRLYELYVPLRLYEADVTTRYLEWWKDSLHHLQAAKEGVLPRERIFRSSKIIRKKRSKTAKRANHFIEGFGFSTSKMRKRKSEETSTEKKEDDSDASGSAGLLPSKMLPHNLIIKKELNESPFPPGFPPKTDLLEARDRTNEDNLTIEKLLDTTNMRQSDVGNKQLNDSPFPPGFPPKSNLADARDTTKEDNLTTKGLSISSKRHDDVGNGQLGEGEYSSGHCQKLSSSKVVNKADKIVVPLTELIEKQNELVERRLETALEDATGSKTGSTSNDMERSLGVEGDGNEHEFEIQELQIEDWVSRLERIIAELKAARFRHK</sequence>
<reference evidence="5" key="1">
    <citation type="journal article" date="2019" name="Gigascience">
        <title>De novo genome assembly of the endangered Acer yangbiense, a plant species with extremely small populations endemic to Yunnan Province, China.</title>
        <authorList>
            <person name="Yang J."/>
            <person name="Wariss H.M."/>
            <person name="Tao L."/>
            <person name="Zhang R."/>
            <person name="Yun Q."/>
            <person name="Hollingsworth P."/>
            <person name="Dao Z."/>
            <person name="Luo G."/>
            <person name="Guo H."/>
            <person name="Ma Y."/>
            <person name="Sun W."/>
        </authorList>
    </citation>
    <scope>NUCLEOTIDE SEQUENCE [LARGE SCALE GENOMIC DNA]</scope>
    <source>
        <strain evidence="5">cv. Malutang</strain>
    </source>
</reference>
<evidence type="ECO:0000259" key="2">
    <source>
        <dbReference type="Pfam" id="PF10536"/>
    </source>
</evidence>
<dbReference type="AlphaFoldDB" id="A0A5C7GQ93"/>
<feature type="compositionally biased region" description="Polar residues" evidence="1">
    <location>
        <begin position="476"/>
        <end position="492"/>
    </location>
</feature>
<accession>A0A5C7GQ93</accession>
<feature type="region of interest" description="Disordered" evidence="1">
    <location>
        <begin position="401"/>
        <end position="428"/>
    </location>
</feature>
<evidence type="ECO:0000256" key="1">
    <source>
        <dbReference type="SAM" id="MobiDB-lite"/>
    </source>
</evidence>
<dbReference type="EMBL" id="VAHF01000102">
    <property type="protein sequence ID" value="TXG46492.1"/>
    <property type="molecule type" value="Genomic_DNA"/>
</dbReference>
<feature type="region of interest" description="Disordered" evidence="1">
    <location>
        <begin position="442"/>
        <end position="546"/>
    </location>
</feature>
<feature type="compositionally biased region" description="Basic and acidic residues" evidence="1">
    <location>
        <begin position="507"/>
        <end position="517"/>
    </location>
</feature>
<gene>
    <name evidence="4" type="ORF">EZV62_008654</name>
    <name evidence="3" type="ORF">EZV62_028006</name>
</gene>
<evidence type="ECO:0000313" key="3">
    <source>
        <dbReference type="EMBL" id="TXG46492.1"/>
    </source>
</evidence>
<dbReference type="GO" id="GO:0010073">
    <property type="term" value="P:meristem maintenance"/>
    <property type="evidence" value="ECO:0007669"/>
    <property type="project" value="InterPro"/>
</dbReference>